<organism evidence="2 3">
    <name type="scientific">Rhipicephalus sanguineus</name>
    <name type="common">Brown dog tick</name>
    <name type="synonym">Ixodes sanguineus</name>
    <dbReference type="NCBI Taxonomy" id="34632"/>
    <lineage>
        <taxon>Eukaryota</taxon>
        <taxon>Metazoa</taxon>
        <taxon>Ecdysozoa</taxon>
        <taxon>Arthropoda</taxon>
        <taxon>Chelicerata</taxon>
        <taxon>Arachnida</taxon>
        <taxon>Acari</taxon>
        <taxon>Parasitiformes</taxon>
        <taxon>Ixodida</taxon>
        <taxon>Ixodoidea</taxon>
        <taxon>Ixodidae</taxon>
        <taxon>Rhipicephalinae</taxon>
        <taxon>Rhipicephalus</taxon>
        <taxon>Rhipicephalus</taxon>
    </lineage>
</organism>
<feature type="region of interest" description="Disordered" evidence="1">
    <location>
        <begin position="150"/>
        <end position="184"/>
    </location>
</feature>
<proteinExistence type="predicted"/>
<accession>A0A9D4T9I9</accession>
<keyword evidence="3" id="KW-1185">Reference proteome</keyword>
<name>A0A9D4T9I9_RHISA</name>
<reference evidence="2" key="2">
    <citation type="submission" date="2021-09" db="EMBL/GenBank/DDBJ databases">
        <authorList>
            <person name="Jia N."/>
            <person name="Wang J."/>
            <person name="Shi W."/>
            <person name="Du L."/>
            <person name="Sun Y."/>
            <person name="Zhan W."/>
            <person name="Jiang J."/>
            <person name="Wang Q."/>
            <person name="Zhang B."/>
            <person name="Ji P."/>
            <person name="Sakyi L.B."/>
            <person name="Cui X."/>
            <person name="Yuan T."/>
            <person name="Jiang B."/>
            <person name="Yang W."/>
            <person name="Lam T.T.-Y."/>
            <person name="Chang Q."/>
            <person name="Ding S."/>
            <person name="Wang X."/>
            <person name="Zhu J."/>
            <person name="Ruan X."/>
            <person name="Zhao L."/>
            <person name="Wei J."/>
            <person name="Que T."/>
            <person name="Du C."/>
            <person name="Cheng J."/>
            <person name="Dai P."/>
            <person name="Han X."/>
            <person name="Huang E."/>
            <person name="Gao Y."/>
            <person name="Liu J."/>
            <person name="Shao H."/>
            <person name="Ye R."/>
            <person name="Li L."/>
            <person name="Wei W."/>
            <person name="Wang X."/>
            <person name="Wang C."/>
            <person name="Huo Q."/>
            <person name="Li W."/>
            <person name="Guo W."/>
            <person name="Chen H."/>
            <person name="Chen S."/>
            <person name="Zhou L."/>
            <person name="Zhou L."/>
            <person name="Ni X."/>
            <person name="Tian J."/>
            <person name="Zhou Y."/>
            <person name="Sheng Y."/>
            <person name="Liu T."/>
            <person name="Pan Y."/>
            <person name="Xia L."/>
            <person name="Li J."/>
            <person name="Zhao F."/>
            <person name="Cao W."/>
        </authorList>
    </citation>
    <scope>NUCLEOTIDE SEQUENCE</scope>
    <source>
        <strain evidence="2">Rsan-2018</strain>
        <tissue evidence="2">Larvae</tissue>
    </source>
</reference>
<protein>
    <submittedName>
        <fullName evidence="2">Uncharacterized protein</fullName>
    </submittedName>
</protein>
<dbReference type="Proteomes" id="UP000821837">
    <property type="component" value="Chromosome 1"/>
</dbReference>
<feature type="region of interest" description="Disordered" evidence="1">
    <location>
        <begin position="1"/>
        <end position="91"/>
    </location>
</feature>
<evidence type="ECO:0000313" key="2">
    <source>
        <dbReference type="EMBL" id="KAH7983332.1"/>
    </source>
</evidence>
<evidence type="ECO:0000313" key="3">
    <source>
        <dbReference type="Proteomes" id="UP000821837"/>
    </source>
</evidence>
<dbReference type="AlphaFoldDB" id="A0A9D4T9I9"/>
<feature type="compositionally biased region" description="Pro residues" evidence="1">
    <location>
        <begin position="175"/>
        <end position="184"/>
    </location>
</feature>
<dbReference type="EMBL" id="JABSTV010001245">
    <property type="protein sequence ID" value="KAH7983332.1"/>
    <property type="molecule type" value="Genomic_DNA"/>
</dbReference>
<comment type="caution">
    <text evidence="2">The sequence shown here is derived from an EMBL/GenBank/DDBJ whole genome shotgun (WGS) entry which is preliminary data.</text>
</comment>
<evidence type="ECO:0000256" key="1">
    <source>
        <dbReference type="SAM" id="MobiDB-lite"/>
    </source>
</evidence>
<dbReference type="VEuPathDB" id="VectorBase:RSAN_058300"/>
<sequence length="184" mass="20148">MRFERASGTFNARPPVAPKAEATAAGWPPKMGPPLLWPGCVRDAGDRQARTTSPECISVDLKPDDRHSTGDSPGARPTVRRGSNRPSPCRMDPYRFGFTTDRYGRGFGYSCKDVFECQALKEKQELAAESYRAFSPQSFAAPPPLAAYREPTMAERAPSGHQRGGAPPARFAPAPRLPPISPYW</sequence>
<reference evidence="2" key="1">
    <citation type="journal article" date="2020" name="Cell">
        <title>Large-Scale Comparative Analyses of Tick Genomes Elucidate Their Genetic Diversity and Vector Capacities.</title>
        <authorList>
            <consortium name="Tick Genome and Microbiome Consortium (TIGMIC)"/>
            <person name="Jia N."/>
            <person name="Wang J."/>
            <person name="Shi W."/>
            <person name="Du L."/>
            <person name="Sun Y."/>
            <person name="Zhan W."/>
            <person name="Jiang J.F."/>
            <person name="Wang Q."/>
            <person name="Zhang B."/>
            <person name="Ji P."/>
            <person name="Bell-Sakyi L."/>
            <person name="Cui X.M."/>
            <person name="Yuan T.T."/>
            <person name="Jiang B.G."/>
            <person name="Yang W.F."/>
            <person name="Lam T.T."/>
            <person name="Chang Q.C."/>
            <person name="Ding S.J."/>
            <person name="Wang X.J."/>
            <person name="Zhu J.G."/>
            <person name="Ruan X.D."/>
            <person name="Zhao L."/>
            <person name="Wei J.T."/>
            <person name="Ye R.Z."/>
            <person name="Que T.C."/>
            <person name="Du C.H."/>
            <person name="Zhou Y.H."/>
            <person name="Cheng J.X."/>
            <person name="Dai P.F."/>
            <person name="Guo W.B."/>
            <person name="Han X.H."/>
            <person name="Huang E.J."/>
            <person name="Li L.F."/>
            <person name="Wei W."/>
            <person name="Gao Y.C."/>
            <person name="Liu J.Z."/>
            <person name="Shao H.Z."/>
            <person name="Wang X."/>
            <person name="Wang C.C."/>
            <person name="Yang T.C."/>
            <person name="Huo Q.B."/>
            <person name="Li W."/>
            <person name="Chen H.Y."/>
            <person name="Chen S.E."/>
            <person name="Zhou L.G."/>
            <person name="Ni X.B."/>
            <person name="Tian J.H."/>
            <person name="Sheng Y."/>
            <person name="Liu T."/>
            <person name="Pan Y.S."/>
            <person name="Xia L.Y."/>
            <person name="Li J."/>
            <person name="Zhao F."/>
            <person name="Cao W.C."/>
        </authorList>
    </citation>
    <scope>NUCLEOTIDE SEQUENCE</scope>
    <source>
        <strain evidence="2">Rsan-2018</strain>
    </source>
</reference>
<gene>
    <name evidence="2" type="ORF">HPB52_011118</name>
</gene>